<organism evidence="4 5">
    <name type="scientific">Pseudolycoriella hygida</name>
    <dbReference type="NCBI Taxonomy" id="35572"/>
    <lineage>
        <taxon>Eukaryota</taxon>
        <taxon>Metazoa</taxon>
        <taxon>Ecdysozoa</taxon>
        <taxon>Arthropoda</taxon>
        <taxon>Hexapoda</taxon>
        <taxon>Insecta</taxon>
        <taxon>Pterygota</taxon>
        <taxon>Neoptera</taxon>
        <taxon>Endopterygota</taxon>
        <taxon>Diptera</taxon>
        <taxon>Nematocera</taxon>
        <taxon>Sciaroidea</taxon>
        <taxon>Sciaridae</taxon>
        <taxon>Pseudolycoriella</taxon>
    </lineage>
</organism>
<dbReference type="OrthoDB" id="436519at2759"/>
<feature type="region of interest" description="Disordered" evidence="2">
    <location>
        <begin position="82"/>
        <end position="110"/>
    </location>
</feature>
<evidence type="ECO:0000313" key="4">
    <source>
        <dbReference type="EMBL" id="KAJ6637752.1"/>
    </source>
</evidence>
<evidence type="ECO:0000256" key="1">
    <source>
        <dbReference type="ARBA" id="ARBA00023186"/>
    </source>
</evidence>
<reference evidence="4" key="1">
    <citation type="submission" date="2022-07" db="EMBL/GenBank/DDBJ databases">
        <authorList>
            <person name="Trinca V."/>
            <person name="Uliana J.V.C."/>
            <person name="Torres T.T."/>
            <person name="Ward R.J."/>
            <person name="Monesi N."/>
        </authorList>
    </citation>
    <scope>NUCLEOTIDE SEQUENCE</scope>
    <source>
        <strain evidence="4">HSMRA1968</strain>
        <tissue evidence="4">Whole embryos</tissue>
    </source>
</reference>
<dbReference type="InterPro" id="IPR036869">
    <property type="entry name" value="J_dom_sf"/>
</dbReference>
<keyword evidence="1" id="KW-0143">Chaperone</keyword>
<dbReference type="PANTHER" id="PTHR44500:SF1">
    <property type="entry name" value="DNAJ HOMOLOG SUBFAMILY C MEMBER 12"/>
    <property type="match status" value="1"/>
</dbReference>
<dbReference type="Pfam" id="PF00226">
    <property type="entry name" value="DnaJ"/>
    <property type="match status" value="1"/>
</dbReference>
<dbReference type="SMART" id="SM00271">
    <property type="entry name" value="DnaJ"/>
    <property type="match status" value="1"/>
</dbReference>
<dbReference type="Proteomes" id="UP001151699">
    <property type="component" value="Chromosome X"/>
</dbReference>
<evidence type="ECO:0000256" key="2">
    <source>
        <dbReference type="SAM" id="MobiDB-lite"/>
    </source>
</evidence>
<evidence type="ECO:0000313" key="5">
    <source>
        <dbReference type="Proteomes" id="UP001151699"/>
    </source>
</evidence>
<evidence type="ECO:0000259" key="3">
    <source>
        <dbReference type="PROSITE" id="PS50076"/>
    </source>
</evidence>
<dbReference type="InterPro" id="IPR001623">
    <property type="entry name" value="DnaJ_domain"/>
</dbReference>
<sequence length="142" mass="16047">MDVEQIQAEYKVLALQYHPDKNNGDKDAEAKFQSLKQAKETLLDPAKRANYDKWRNSGINISYKNWLGMKEHVHQSMHWATPKTKDRMLPEVGVPSGLSAGQPNPAHRRASEGGAALYYGSRKAEMGADNSEIANKFRNYEI</sequence>
<dbReference type="SUPFAM" id="SSF46565">
    <property type="entry name" value="Chaperone J-domain"/>
    <property type="match status" value="1"/>
</dbReference>
<dbReference type="EMBL" id="WJQU01000003">
    <property type="protein sequence ID" value="KAJ6637752.1"/>
    <property type="molecule type" value="Genomic_DNA"/>
</dbReference>
<keyword evidence="5" id="KW-1185">Reference proteome</keyword>
<dbReference type="AlphaFoldDB" id="A0A9Q0MW94"/>
<comment type="caution">
    <text evidence="4">The sequence shown here is derived from an EMBL/GenBank/DDBJ whole genome shotgun (WGS) entry which is preliminary data.</text>
</comment>
<dbReference type="PRINTS" id="PR00625">
    <property type="entry name" value="JDOMAIN"/>
</dbReference>
<feature type="domain" description="J" evidence="3">
    <location>
        <begin position="1"/>
        <end position="55"/>
    </location>
</feature>
<accession>A0A9Q0MW94</accession>
<proteinExistence type="predicted"/>
<gene>
    <name evidence="4" type="primary">jdp</name>
    <name evidence="4" type="ORF">Bhyg_10483</name>
</gene>
<dbReference type="InterPro" id="IPR029827">
    <property type="entry name" value="JDP1-like"/>
</dbReference>
<protein>
    <submittedName>
        <fullName evidence="4">J domain-containing protein</fullName>
    </submittedName>
</protein>
<dbReference type="GO" id="GO:0005737">
    <property type="term" value="C:cytoplasm"/>
    <property type="evidence" value="ECO:0007669"/>
    <property type="project" value="TreeGrafter"/>
</dbReference>
<dbReference type="PANTHER" id="PTHR44500">
    <property type="entry name" value="DNAJ HOMOLOG SUBFAMILY C MEMBER 12"/>
    <property type="match status" value="1"/>
</dbReference>
<name>A0A9Q0MW94_9DIPT</name>
<dbReference type="PROSITE" id="PS50076">
    <property type="entry name" value="DNAJ_2"/>
    <property type="match status" value="1"/>
</dbReference>
<dbReference type="Gene3D" id="1.10.287.110">
    <property type="entry name" value="DnaJ domain"/>
    <property type="match status" value="1"/>
</dbReference>
<dbReference type="CDD" id="cd06257">
    <property type="entry name" value="DnaJ"/>
    <property type="match status" value="1"/>
</dbReference>